<sequence length="55" mass="6464">MLGQIMMVWLLKTQIEKSHTKIGWLNKFYREIGMITFCAVFITKTEALAESFMFS</sequence>
<dbReference type="AlphaFoldDB" id="Q93LC8"/>
<name>Q93LC8_PROMI</name>
<evidence type="ECO:0000313" key="1">
    <source>
        <dbReference type="EMBL" id="AAK85152.1"/>
    </source>
</evidence>
<proteinExistence type="predicted"/>
<accession>Q93LC8</accession>
<reference evidence="1" key="1">
    <citation type="journal article" date="2002" name="Microbiology">
        <title>Detection and mutation of a luxS-encoded autoinducer in Proteus mirabilis.</title>
        <authorList>
            <person name="Schneider R."/>
            <person name="Lockatell C.V."/>
            <person name="Johnson D."/>
            <person name="Belas R."/>
        </authorList>
    </citation>
    <scope>NUCLEOTIDE SEQUENCE</scope>
</reference>
<dbReference type="EMBL" id="AY044337">
    <property type="protein sequence ID" value="AAK85152.1"/>
    <property type="molecule type" value="Genomic_DNA"/>
</dbReference>
<organism evidence="1">
    <name type="scientific">Proteus mirabilis</name>
    <dbReference type="NCBI Taxonomy" id="584"/>
    <lineage>
        <taxon>Bacteria</taxon>
        <taxon>Pseudomonadati</taxon>
        <taxon>Pseudomonadota</taxon>
        <taxon>Gammaproteobacteria</taxon>
        <taxon>Enterobacterales</taxon>
        <taxon>Morganellaceae</taxon>
        <taxon>Proteus</taxon>
    </lineage>
</organism>
<protein>
    <submittedName>
        <fullName evidence="1">Uncharacterized protein</fullName>
    </submittedName>
</protein>